<dbReference type="AlphaFoldDB" id="A0A4Q0X9Q7"/>
<sequence>MIVTKDMDHAGKLNFGYKFSSKQPQISDIYRGLLLTSNRGFSQGVNSLFNLYLHRSRFSYSISDFRRNIFISSSISYSYNQNTYGYKYINLPDFDILIKEKADNNSLVVSSFKINQNISSIKSGLFLEYAGIYRRSYVDINDNKDVALNNINNFIFRYGSYFRGNLNFKSGVKLQLVDYKTSFIKNGNEEFSSFFQMIYELNDDLIFSFDTKQIYPSKSNSVDRVYNFIDLELKYLAIKNKLDFNISGHNLTNITNFQNSYVTLISMSTTNVFLYKAFVTLSASYRF</sequence>
<comment type="caution">
    <text evidence="1">The sequence shown here is derived from an EMBL/GenBank/DDBJ whole genome shotgun (WGS) entry which is preliminary data.</text>
</comment>
<dbReference type="Proteomes" id="UP000289792">
    <property type="component" value="Unassembled WGS sequence"/>
</dbReference>
<proteinExistence type="predicted"/>
<accession>A0A4Q0X9Q7</accession>
<evidence type="ECO:0000313" key="1">
    <source>
        <dbReference type="EMBL" id="RXJ43767.1"/>
    </source>
</evidence>
<dbReference type="RefSeq" id="WP_129019078.1">
    <property type="nucleotide sequence ID" value="NZ_SDDZ01000022.1"/>
</dbReference>
<reference evidence="1 2" key="1">
    <citation type="submission" date="2019-01" db="EMBL/GenBank/DDBJ databases">
        <title>Genome sequence of the Antarctic species Gelidibacter gilvus ACAM 158(T).</title>
        <authorList>
            <person name="Bowman J.P."/>
        </authorList>
    </citation>
    <scope>NUCLEOTIDE SEQUENCE [LARGE SCALE GENOMIC DNA]</scope>
    <source>
        <strain evidence="1 2">IC158</strain>
    </source>
</reference>
<protein>
    <recommendedName>
        <fullName evidence="3">TonB-dependent receptor</fullName>
    </recommendedName>
</protein>
<keyword evidence="2" id="KW-1185">Reference proteome</keyword>
<dbReference type="EMBL" id="SDDZ01000022">
    <property type="protein sequence ID" value="RXJ43767.1"/>
    <property type="molecule type" value="Genomic_DNA"/>
</dbReference>
<evidence type="ECO:0008006" key="3">
    <source>
        <dbReference type="Google" id="ProtNLM"/>
    </source>
</evidence>
<name>A0A4Q0X9Q7_9FLAO</name>
<gene>
    <name evidence="1" type="ORF">ESZ48_18950</name>
</gene>
<evidence type="ECO:0000313" key="2">
    <source>
        <dbReference type="Proteomes" id="UP000289792"/>
    </source>
</evidence>
<organism evidence="1 2">
    <name type="scientific">Gelidibacter gilvus</name>
    <dbReference type="NCBI Taxonomy" id="59602"/>
    <lineage>
        <taxon>Bacteria</taxon>
        <taxon>Pseudomonadati</taxon>
        <taxon>Bacteroidota</taxon>
        <taxon>Flavobacteriia</taxon>
        <taxon>Flavobacteriales</taxon>
        <taxon>Flavobacteriaceae</taxon>
        <taxon>Gelidibacter</taxon>
    </lineage>
</organism>